<sequence length="190" mass="21550">WIYINGIATGKALLRQNIELLSEMFNRPILGINNRTYGLFGDLIECVLQRSFGFRTAETRIALPILQQYLQNPTIDRVIFIAHSQGGLIASHILDDLYTHLSKDHLRKLEVYTFGSAALHVNNPPNVPSPNRRTVPHIEHYCNEFDMVTSWGALSSSRAPETTFLGDLFVAEGATGHLLNQFYLYQWFGD</sequence>
<dbReference type="OrthoDB" id="3790714at2759"/>
<dbReference type="PANTHER" id="PTHR42044">
    <property type="entry name" value="DUF676 DOMAIN-CONTAINING PROTEIN-RELATED"/>
    <property type="match status" value="1"/>
</dbReference>
<dbReference type="SUPFAM" id="SSF53474">
    <property type="entry name" value="alpha/beta-Hydrolases"/>
    <property type="match status" value="1"/>
</dbReference>
<dbReference type="PANTHER" id="PTHR42044:SF2">
    <property type="entry name" value="DUF676 DOMAIN-CONTAINING PROTEIN"/>
    <property type="match status" value="1"/>
</dbReference>
<dbReference type="Pfam" id="PF05057">
    <property type="entry name" value="DUF676"/>
    <property type="match status" value="1"/>
</dbReference>
<feature type="non-terminal residue" evidence="3">
    <location>
        <position position="190"/>
    </location>
</feature>
<proteinExistence type="inferred from homology"/>
<feature type="non-terminal residue" evidence="3">
    <location>
        <position position="1"/>
    </location>
</feature>
<comment type="similarity">
    <text evidence="1">Belongs to the putative lipase ROG1 family.</text>
</comment>
<evidence type="ECO:0000256" key="1">
    <source>
        <dbReference type="ARBA" id="ARBA00007920"/>
    </source>
</evidence>
<protein>
    <recommendedName>
        <fullName evidence="2">DUF676 domain-containing protein</fullName>
    </recommendedName>
</protein>
<dbReference type="InterPro" id="IPR007751">
    <property type="entry name" value="DUF676_lipase-like"/>
</dbReference>
<dbReference type="Proteomes" id="UP000800035">
    <property type="component" value="Unassembled WGS sequence"/>
</dbReference>
<feature type="domain" description="DUF676" evidence="2">
    <location>
        <begin position="53"/>
        <end position="116"/>
    </location>
</feature>
<dbReference type="Gene3D" id="3.40.50.1820">
    <property type="entry name" value="alpha/beta hydrolase"/>
    <property type="match status" value="1"/>
</dbReference>
<evidence type="ECO:0000313" key="4">
    <source>
        <dbReference type="Proteomes" id="UP000800035"/>
    </source>
</evidence>
<gene>
    <name evidence="3" type="ORF">CC80DRAFT_355864</name>
</gene>
<evidence type="ECO:0000313" key="3">
    <source>
        <dbReference type="EMBL" id="KAF1949865.1"/>
    </source>
</evidence>
<keyword evidence="4" id="KW-1185">Reference proteome</keyword>
<evidence type="ECO:0000259" key="2">
    <source>
        <dbReference type="Pfam" id="PF05057"/>
    </source>
</evidence>
<dbReference type="InterPro" id="IPR029058">
    <property type="entry name" value="AB_hydrolase_fold"/>
</dbReference>
<organism evidence="3 4">
    <name type="scientific">Byssothecium circinans</name>
    <dbReference type="NCBI Taxonomy" id="147558"/>
    <lineage>
        <taxon>Eukaryota</taxon>
        <taxon>Fungi</taxon>
        <taxon>Dikarya</taxon>
        <taxon>Ascomycota</taxon>
        <taxon>Pezizomycotina</taxon>
        <taxon>Dothideomycetes</taxon>
        <taxon>Pleosporomycetidae</taxon>
        <taxon>Pleosporales</taxon>
        <taxon>Massarineae</taxon>
        <taxon>Massarinaceae</taxon>
        <taxon>Byssothecium</taxon>
    </lineage>
</organism>
<reference evidence="3" key="1">
    <citation type="journal article" date="2020" name="Stud. Mycol.">
        <title>101 Dothideomycetes genomes: a test case for predicting lifestyles and emergence of pathogens.</title>
        <authorList>
            <person name="Haridas S."/>
            <person name="Albert R."/>
            <person name="Binder M."/>
            <person name="Bloem J."/>
            <person name="Labutti K."/>
            <person name="Salamov A."/>
            <person name="Andreopoulos B."/>
            <person name="Baker S."/>
            <person name="Barry K."/>
            <person name="Bills G."/>
            <person name="Bluhm B."/>
            <person name="Cannon C."/>
            <person name="Castanera R."/>
            <person name="Culley D."/>
            <person name="Daum C."/>
            <person name="Ezra D."/>
            <person name="Gonzalez J."/>
            <person name="Henrissat B."/>
            <person name="Kuo A."/>
            <person name="Liang C."/>
            <person name="Lipzen A."/>
            <person name="Lutzoni F."/>
            <person name="Magnuson J."/>
            <person name="Mondo S."/>
            <person name="Nolan M."/>
            <person name="Ohm R."/>
            <person name="Pangilinan J."/>
            <person name="Park H.-J."/>
            <person name="Ramirez L."/>
            <person name="Alfaro M."/>
            <person name="Sun H."/>
            <person name="Tritt A."/>
            <person name="Yoshinaga Y."/>
            <person name="Zwiers L.-H."/>
            <person name="Turgeon B."/>
            <person name="Goodwin S."/>
            <person name="Spatafora J."/>
            <person name="Crous P."/>
            <person name="Grigoriev I."/>
        </authorList>
    </citation>
    <scope>NUCLEOTIDE SEQUENCE</scope>
    <source>
        <strain evidence="3">CBS 675.92</strain>
    </source>
</reference>
<dbReference type="AlphaFoldDB" id="A0A6A5TA92"/>
<accession>A0A6A5TA92</accession>
<dbReference type="EMBL" id="ML977031">
    <property type="protein sequence ID" value="KAF1949865.1"/>
    <property type="molecule type" value="Genomic_DNA"/>
</dbReference>
<name>A0A6A5TA92_9PLEO</name>